<dbReference type="AlphaFoldDB" id="A0AAV5M0E6"/>
<reference evidence="1 2" key="1">
    <citation type="journal article" date="2021" name="Commun. Biol.">
        <title>The genome of Shorea leprosula (Dipterocarpaceae) highlights the ecological relevance of drought in aseasonal tropical rainforests.</title>
        <authorList>
            <person name="Ng K.K.S."/>
            <person name="Kobayashi M.J."/>
            <person name="Fawcett J.A."/>
            <person name="Hatakeyama M."/>
            <person name="Paape T."/>
            <person name="Ng C.H."/>
            <person name="Ang C.C."/>
            <person name="Tnah L.H."/>
            <person name="Lee C.T."/>
            <person name="Nishiyama T."/>
            <person name="Sese J."/>
            <person name="O'Brien M.J."/>
            <person name="Copetti D."/>
            <person name="Mohd Noor M.I."/>
            <person name="Ong R.C."/>
            <person name="Putra M."/>
            <person name="Sireger I.Z."/>
            <person name="Indrioko S."/>
            <person name="Kosugi Y."/>
            <person name="Izuno A."/>
            <person name="Isagi Y."/>
            <person name="Lee S.L."/>
            <person name="Shimizu K.K."/>
        </authorList>
    </citation>
    <scope>NUCLEOTIDE SEQUENCE [LARGE SCALE GENOMIC DNA]</scope>
    <source>
        <strain evidence="1">214</strain>
    </source>
</reference>
<evidence type="ECO:0000313" key="1">
    <source>
        <dbReference type="EMBL" id="GKV42172.1"/>
    </source>
</evidence>
<organism evidence="1 2">
    <name type="scientific">Rubroshorea leprosula</name>
    <dbReference type="NCBI Taxonomy" id="152421"/>
    <lineage>
        <taxon>Eukaryota</taxon>
        <taxon>Viridiplantae</taxon>
        <taxon>Streptophyta</taxon>
        <taxon>Embryophyta</taxon>
        <taxon>Tracheophyta</taxon>
        <taxon>Spermatophyta</taxon>
        <taxon>Magnoliopsida</taxon>
        <taxon>eudicotyledons</taxon>
        <taxon>Gunneridae</taxon>
        <taxon>Pentapetalae</taxon>
        <taxon>rosids</taxon>
        <taxon>malvids</taxon>
        <taxon>Malvales</taxon>
        <taxon>Dipterocarpaceae</taxon>
        <taxon>Rubroshorea</taxon>
    </lineage>
</organism>
<evidence type="ECO:0000313" key="2">
    <source>
        <dbReference type="Proteomes" id="UP001054252"/>
    </source>
</evidence>
<dbReference type="EMBL" id="BPVZ01000156">
    <property type="protein sequence ID" value="GKV42172.1"/>
    <property type="molecule type" value="Genomic_DNA"/>
</dbReference>
<sequence>MIVLIACCDFWRENPVRLASVLANLWEWSYCSHRGHCSRVLFMSTVHTPRVNN</sequence>
<accession>A0AAV5M0E6</accession>
<protein>
    <submittedName>
        <fullName evidence="1">Uncharacterized protein</fullName>
    </submittedName>
</protein>
<gene>
    <name evidence="1" type="ORF">SLEP1_g49609</name>
</gene>
<name>A0AAV5M0E6_9ROSI</name>
<comment type="caution">
    <text evidence="1">The sequence shown here is derived from an EMBL/GenBank/DDBJ whole genome shotgun (WGS) entry which is preliminary data.</text>
</comment>
<proteinExistence type="predicted"/>
<dbReference type="Proteomes" id="UP001054252">
    <property type="component" value="Unassembled WGS sequence"/>
</dbReference>
<keyword evidence="2" id="KW-1185">Reference proteome</keyword>